<dbReference type="SUPFAM" id="SSF48350">
    <property type="entry name" value="GTPase activation domain, GAP"/>
    <property type="match status" value="1"/>
</dbReference>
<name>A0A1E4SQV2_9ASCO</name>
<feature type="compositionally biased region" description="Polar residues" evidence="2">
    <location>
        <begin position="377"/>
        <end position="393"/>
    </location>
</feature>
<evidence type="ECO:0000259" key="3">
    <source>
        <dbReference type="PROSITE" id="PS50238"/>
    </source>
</evidence>
<feature type="domain" description="Rho-GAP" evidence="3">
    <location>
        <begin position="579"/>
        <end position="842"/>
    </location>
</feature>
<dbReference type="STRING" id="984487.A0A1E4SQV2"/>
<dbReference type="InterPro" id="IPR008936">
    <property type="entry name" value="Rho_GTPase_activation_prot"/>
</dbReference>
<evidence type="ECO:0000313" key="5">
    <source>
        <dbReference type="Proteomes" id="UP000094285"/>
    </source>
</evidence>
<evidence type="ECO:0000256" key="2">
    <source>
        <dbReference type="SAM" id="MobiDB-lite"/>
    </source>
</evidence>
<dbReference type="OrthoDB" id="2155291at2759"/>
<feature type="region of interest" description="Disordered" evidence="2">
    <location>
        <begin position="377"/>
        <end position="398"/>
    </location>
</feature>
<dbReference type="Gene3D" id="1.10.555.10">
    <property type="entry name" value="Rho GTPase activation protein"/>
    <property type="match status" value="1"/>
</dbReference>
<proteinExistence type="predicted"/>
<dbReference type="GeneID" id="30982944"/>
<protein>
    <recommendedName>
        <fullName evidence="3">Rho-GAP domain-containing protein</fullName>
    </recommendedName>
</protein>
<dbReference type="GO" id="GO:0007165">
    <property type="term" value="P:signal transduction"/>
    <property type="evidence" value="ECO:0007669"/>
    <property type="project" value="InterPro"/>
</dbReference>
<reference evidence="5" key="1">
    <citation type="submission" date="2016-05" db="EMBL/GenBank/DDBJ databases">
        <title>Comparative genomics of biotechnologically important yeasts.</title>
        <authorList>
            <consortium name="DOE Joint Genome Institute"/>
            <person name="Riley R."/>
            <person name="Haridas S."/>
            <person name="Wolfe K.H."/>
            <person name="Lopes M.R."/>
            <person name="Hittinger C.T."/>
            <person name="Goker M."/>
            <person name="Salamov A."/>
            <person name="Wisecaver J."/>
            <person name="Long T.M."/>
            <person name="Aerts A.L."/>
            <person name="Barry K."/>
            <person name="Choi C."/>
            <person name="Clum A."/>
            <person name="Coughlan A.Y."/>
            <person name="Deshpande S."/>
            <person name="Douglass A.P."/>
            <person name="Hanson S.J."/>
            <person name="Klenk H.-P."/>
            <person name="Labutti K."/>
            <person name="Lapidus A."/>
            <person name="Lindquist E."/>
            <person name="Lipzen A."/>
            <person name="Meier-Kolthoff J.P."/>
            <person name="Ohm R.A."/>
            <person name="Otillar R.P."/>
            <person name="Pangilinan J."/>
            <person name="Peng Y."/>
            <person name="Rokas A."/>
            <person name="Rosa C.A."/>
            <person name="Scheuner C."/>
            <person name="Sibirny A.A."/>
            <person name="Slot J.C."/>
            <person name="Stielow J.B."/>
            <person name="Sun H."/>
            <person name="Kurtzman C.P."/>
            <person name="Blackwell M."/>
            <person name="Grigoriev I.V."/>
            <person name="Jeffries T.W."/>
        </authorList>
    </citation>
    <scope>NUCLEOTIDE SEQUENCE [LARGE SCALE GENOMIC DNA]</scope>
    <source>
        <strain evidence="5">NRRL Y-17324</strain>
    </source>
</reference>
<feature type="coiled-coil region" evidence="1">
    <location>
        <begin position="430"/>
        <end position="457"/>
    </location>
</feature>
<dbReference type="PROSITE" id="PS50238">
    <property type="entry name" value="RHOGAP"/>
    <property type="match status" value="1"/>
</dbReference>
<dbReference type="Proteomes" id="UP000094285">
    <property type="component" value="Unassembled WGS sequence"/>
</dbReference>
<keyword evidence="1" id="KW-0175">Coiled coil</keyword>
<evidence type="ECO:0000313" key="4">
    <source>
        <dbReference type="EMBL" id="ODV81893.1"/>
    </source>
</evidence>
<organism evidence="4 5">
    <name type="scientific">Suhomyces tanzawaensis NRRL Y-17324</name>
    <dbReference type="NCBI Taxonomy" id="984487"/>
    <lineage>
        <taxon>Eukaryota</taxon>
        <taxon>Fungi</taxon>
        <taxon>Dikarya</taxon>
        <taxon>Ascomycota</taxon>
        <taxon>Saccharomycotina</taxon>
        <taxon>Pichiomycetes</taxon>
        <taxon>Debaryomycetaceae</taxon>
        <taxon>Suhomyces</taxon>
    </lineage>
</organism>
<feature type="compositionally biased region" description="Low complexity" evidence="2">
    <location>
        <begin position="941"/>
        <end position="957"/>
    </location>
</feature>
<accession>A0A1E4SQV2</accession>
<feature type="region of interest" description="Disordered" evidence="2">
    <location>
        <begin position="845"/>
        <end position="967"/>
    </location>
</feature>
<dbReference type="InterPro" id="IPR027267">
    <property type="entry name" value="AH/BAR_dom_sf"/>
</dbReference>
<dbReference type="EMBL" id="KV453909">
    <property type="protein sequence ID" value="ODV81893.1"/>
    <property type="molecule type" value="Genomic_DNA"/>
</dbReference>
<evidence type="ECO:0000256" key="1">
    <source>
        <dbReference type="SAM" id="Coils"/>
    </source>
</evidence>
<gene>
    <name evidence="4" type="ORF">CANTADRAFT_3951</name>
</gene>
<dbReference type="RefSeq" id="XP_020067015.1">
    <property type="nucleotide sequence ID" value="XM_020208808.1"/>
</dbReference>
<keyword evidence="5" id="KW-1185">Reference proteome</keyword>
<feature type="region of interest" description="Disordered" evidence="2">
    <location>
        <begin position="212"/>
        <end position="235"/>
    </location>
</feature>
<dbReference type="AlphaFoldDB" id="A0A1E4SQV2"/>
<dbReference type="Gene3D" id="1.20.1270.60">
    <property type="entry name" value="Arfaptin homology (AH) domain/BAR domain"/>
    <property type="match status" value="1"/>
</dbReference>
<feature type="compositionally biased region" description="Polar residues" evidence="2">
    <location>
        <begin position="906"/>
        <end position="930"/>
    </location>
</feature>
<dbReference type="SUPFAM" id="SSF103657">
    <property type="entry name" value="BAR/IMD domain-like"/>
    <property type="match status" value="1"/>
</dbReference>
<dbReference type="InterPro" id="IPR000198">
    <property type="entry name" value="RhoGAP_dom"/>
</dbReference>
<sequence>MFESVCLQFSNSYWSADYKSGIDRLCEQSLRSVQQTHELRQLVFNYMNYFHSNSEYLTKLTIDSLPLESTFRPYTRSTNSDVSLLGSPGRARSNNAFKRFSDSFRSVSSNEHNLAEILEKPEHTESSLVSIGSTFELYVRSLAAESKTLMKLAGVIDREVLEKISAFIKVNEPQVRKIVDSYHELFSNYESTYKEVEKLKSQYDELVRLQEISETEPPRHEQKDENSNDDSFNSSYDRSVDELTDVVEQASPSPEELDFKFPLHIGSVKVSNASDLSSIIKKLITSIPTVRRKIPIPGYKNEIFSSDLLCDYITKYRPFPIEPTRVNLEKFGQSLLDHKLLVGTGFLGANKFKSEGLWYEWSDLAVFTSQYQQSQSDLQVPSESTGSTSQPQTPKKAPKIVIDESTAKFMNETSKRFNGMFKSVRSSLMKSNYAEQLVEVENDYNESYEELQRLKHLLDLEILQNSQVLEKFERTKIELIYQSLAKLLEIVYNFSLTSTNALHKLAIEFIEKVNKPDNYQNDFDKLIEDFTTGIYFPSIVSPNNLTKRHFSTNQSNNNFQNLRRQFNLYKDIQLHLQLSNLDDDKSQLLTIASIPQFLYNLVKLIEESTEGDVSNISSAWSSPLDHQNYWTVKEQVIGAINQYEPASDIDTSQEQVVHKDILDKVLVSLKPLSTFKLVNFLKNWLLEISDSLIPCLVYDSVISLYKLPNQNEGENKNSRVNELTRIIGSVPRSNLASLIFMLEHIGAAFKLGVIESYETADDLPITSLDEVDLKDAVTLLNQMEAIGAIPFIHLIFRPSAVKNSSGFKPPLEIYGELLGDLLSLEVRTKLLKTLINNEKNYKTKRDNEKFGLQKKLPSIPPPTISTEPPTTPSKNPTRTIISGSVPKSPRPLSGDNFALRPFRTRATPNPSPSTSPRHTPQSSVDLNGTGDNRIRKRDSIPLPRESSSGRPRSTSNSLTPSIDVEFE</sequence>
<feature type="compositionally biased region" description="Basic and acidic residues" evidence="2">
    <location>
        <begin position="216"/>
        <end position="226"/>
    </location>
</feature>